<feature type="domain" description="FAD-binding FR-type" evidence="16">
    <location>
        <begin position="167"/>
        <end position="281"/>
    </location>
</feature>
<comment type="caution">
    <text evidence="17">The sequence shown here is derived from an EMBL/GenBank/DDBJ whole genome shotgun (WGS) entry which is preliminary data.</text>
</comment>
<dbReference type="CDD" id="cd14782">
    <property type="entry name" value="FHb-globin_2"/>
    <property type="match status" value="1"/>
</dbReference>
<evidence type="ECO:0000256" key="9">
    <source>
        <dbReference type="ARBA" id="ARBA00023004"/>
    </source>
</evidence>
<reference evidence="17 18" key="1">
    <citation type="submission" date="2018-06" db="EMBL/GenBank/DDBJ databases">
        <title>Whole genome sequencing of four bacterial strains from South Shetland trench revealing bio-synthetic gene clusters.</title>
        <authorList>
            <person name="Abdel-Mageed W.M."/>
            <person name="Lehri B."/>
            <person name="Jarmusch S.A."/>
            <person name="Miranda K."/>
            <person name="Goodfellow M."/>
            <person name="Jaspars M."/>
            <person name="Karlyshev A.V."/>
        </authorList>
    </citation>
    <scope>NUCLEOTIDE SEQUENCE [LARGE SCALE GENOMIC DNA]</scope>
    <source>
        <strain evidence="17 18">SST1</strain>
    </source>
</reference>
<dbReference type="InterPro" id="IPR000971">
    <property type="entry name" value="Globin"/>
</dbReference>
<evidence type="ECO:0000256" key="8">
    <source>
        <dbReference type="ARBA" id="ARBA00022857"/>
    </source>
</evidence>
<keyword evidence="9" id="KW-0408">Iron</keyword>
<dbReference type="Gene3D" id="2.40.30.10">
    <property type="entry name" value="Translation factors"/>
    <property type="match status" value="1"/>
</dbReference>
<keyword evidence="4 14" id="KW-0349">Heme</keyword>
<feature type="domain" description="Globin" evidence="15">
    <location>
        <begin position="17"/>
        <end position="155"/>
    </location>
</feature>
<dbReference type="GO" id="GO:0019825">
    <property type="term" value="F:oxygen binding"/>
    <property type="evidence" value="ECO:0007669"/>
    <property type="project" value="InterPro"/>
</dbReference>
<dbReference type="GO" id="GO:0046210">
    <property type="term" value="P:nitric oxide catabolic process"/>
    <property type="evidence" value="ECO:0007669"/>
    <property type="project" value="TreeGrafter"/>
</dbReference>
<evidence type="ECO:0000256" key="13">
    <source>
        <dbReference type="ARBA" id="ARBA00049433"/>
    </source>
</evidence>
<dbReference type="PROSITE" id="PS01033">
    <property type="entry name" value="GLOBIN"/>
    <property type="match status" value="1"/>
</dbReference>
<gene>
    <name evidence="17" type="ORF">DQ226_13330</name>
</gene>
<dbReference type="InterPro" id="IPR017927">
    <property type="entry name" value="FAD-bd_FR_type"/>
</dbReference>
<dbReference type="InterPro" id="IPR001433">
    <property type="entry name" value="OxRdtase_FAD/NAD-bd"/>
</dbReference>
<dbReference type="Gene3D" id="1.10.490.10">
    <property type="entry name" value="Globins"/>
    <property type="match status" value="1"/>
</dbReference>
<evidence type="ECO:0000259" key="15">
    <source>
        <dbReference type="PROSITE" id="PS01033"/>
    </source>
</evidence>
<dbReference type="PANTHER" id="PTHR43396">
    <property type="entry name" value="FLAVOHEMOPROTEIN"/>
    <property type="match status" value="1"/>
</dbReference>
<evidence type="ECO:0000256" key="5">
    <source>
        <dbReference type="ARBA" id="ARBA00022621"/>
    </source>
</evidence>
<dbReference type="PANTHER" id="PTHR43396:SF3">
    <property type="entry name" value="FLAVOHEMOPROTEIN"/>
    <property type="match status" value="1"/>
</dbReference>
<dbReference type="GO" id="GO:0071949">
    <property type="term" value="F:FAD binding"/>
    <property type="evidence" value="ECO:0007669"/>
    <property type="project" value="TreeGrafter"/>
</dbReference>
<dbReference type="AlphaFoldDB" id="A0A365P875"/>
<keyword evidence="5 14" id="KW-0561">Oxygen transport</keyword>
<dbReference type="Pfam" id="PF00175">
    <property type="entry name" value="NAD_binding_1"/>
    <property type="match status" value="1"/>
</dbReference>
<dbReference type="InterPro" id="IPR017938">
    <property type="entry name" value="Riboflavin_synthase-like_b-brl"/>
</dbReference>
<dbReference type="GO" id="GO:0008941">
    <property type="term" value="F:nitric oxide dioxygenase NAD(P)H activity"/>
    <property type="evidence" value="ECO:0007669"/>
    <property type="project" value="UniProtKB-EC"/>
</dbReference>
<comment type="catalytic activity">
    <reaction evidence="13">
        <text>2 nitric oxide + NADPH + 2 O2 = 2 nitrate + NADP(+) + H(+)</text>
        <dbReference type="Rhea" id="RHEA:19465"/>
        <dbReference type="ChEBI" id="CHEBI:15378"/>
        <dbReference type="ChEBI" id="CHEBI:15379"/>
        <dbReference type="ChEBI" id="CHEBI:16480"/>
        <dbReference type="ChEBI" id="CHEBI:17632"/>
        <dbReference type="ChEBI" id="CHEBI:57783"/>
        <dbReference type="ChEBI" id="CHEBI:58349"/>
        <dbReference type="EC" id="1.14.12.17"/>
    </reaction>
</comment>
<evidence type="ECO:0000256" key="10">
    <source>
        <dbReference type="ARBA" id="ARBA00023014"/>
    </source>
</evidence>
<evidence type="ECO:0000256" key="12">
    <source>
        <dbReference type="ARBA" id="ARBA00048649"/>
    </source>
</evidence>
<evidence type="ECO:0000256" key="6">
    <source>
        <dbReference type="ARBA" id="ARBA00022714"/>
    </source>
</evidence>
<evidence type="ECO:0000256" key="14">
    <source>
        <dbReference type="RuleBase" id="RU000356"/>
    </source>
</evidence>
<dbReference type="InterPro" id="IPR008333">
    <property type="entry name" value="Cbr1-like_FAD-bd_dom"/>
</dbReference>
<evidence type="ECO:0000313" key="17">
    <source>
        <dbReference type="EMBL" id="RBA33292.1"/>
    </source>
</evidence>
<dbReference type="InterPro" id="IPR012292">
    <property type="entry name" value="Globin/Proto"/>
</dbReference>
<dbReference type="PROSITE" id="PS51384">
    <property type="entry name" value="FAD_FR"/>
    <property type="match status" value="1"/>
</dbReference>
<dbReference type="InterPro" id="IPR009050">
    <property type="entry name" value="Globin-like_sf"/>
</dbReference>
<keyword evidence="10" id="KW-0411">Iron-sulfur</keyword>
<keyword evidence="11" id="KW-0520">NAD</keyword>
<dbReference type="SUPFAM" id="SSF52343">
    <property type="entry name" value="Ferredoxin reductase-like, C-terminal NADP-linked domain"/>
    <property type="match status" value="1"/>
</dbReference>
<proteinExistence type="inferred from homology"/>
<evidence type="ECO:0000256" key="4">
    <source>
        <dbReference type="ARBA" id="ARBA00022617"/>
    </source>
</evidence>
<sequence>MTTSLTTLESILAHPRELSEEHATVIRATLPVIGAHIDEITPVFYRTMFADNPELLRDTFNRGNQKLGAQQRALAASIATFATLLVDGRSPVDMLSRIGHKHASLGITPDQYQVVHDHLFGAIVEVLGEAITPEVAAAWDEVYWIMAAVLVDFEKALYAEAQVEPGDVFRIATVIAREDVTDSVAVFTLGGPDGEPLPDFRPGQYTSVGVVLPDGARQLRQYSLSTAPGEGTWRIGVRRVDAEVRGGLGCPAGEVSGWLHAHAEVGTTIQVTLPFGDLVLDAAGIGRDQDAAPVVLCSAGIGITPMLGMVAHLSATEDTRRVLVLHADRSPADHVLAEEVAGESSLLADAEVHTWYEQGADAVAGPGAVHPGFMDLATVELPEGAHVFLCGSTGFLQSLRPQFLEAGVPAERLHAELFAPNDWLV</sequence>
<dbReference type="GO" id="GO:0071500">
    <property type="term" value="P:cellular response to nitrosative stress"/>
    <property type="evidence" value="ECO:0007669"/>
    <property type="project" value="TreeGrafter"/>
</dbReference>
<accession>A0A365P875</accession>
<keyword evidence="8" id="KW-0521">NADP</keyword>
<dbReference type="EC" id="1.14.12.17" evidence="3"/>
<keyword evidence="14" id="KW-0813">Transport</keyword>
<evidence type="ECO:0000259" key="16">
    <source>
        <dbReference type="PROSITE" id="PS51384"/>
    </source>
</evidence>
<evidence type="ECO:0000256" key="11">
    <source>
        <dbReference type="ARBA" id="ARBA00023027"/>
    </source>
</evidence>
<evidence type="ECO:0000256" key="7">
    <source>
        <dbReference type="ARBA" id="ARBA00022723"/>
    </source>
</evidence>
<dbReference type="FunFam" id="1.10.490.10:FF:000003">
    <property type="entry name" value="Flavohemoprotein"/>
    <property type="match status" value="1"/>
</dbReference>
<dbReference type="EMBL" id="QNTT01000040">
    <property type="protein sequence ID" value="RBA33292.1"/>
    <property type="molecule type" value="Genomic_DNA"/>
</dbReference>
<evidence type="ECO:0000256" key="1">
    <source>
        <dbReference type="ARBA" id="ARBA00001970"/>
    </source>
</evidence>
<dbReference type="GO" id="GO:0051537">
    <property type="term" value="F:2 iron, 2 sulfur cluster binding"/>
    <property type="evidence" value="ECO:0007669"/>
    <property type="project" value="UniProtKB-KW"/>
</dbReference>
<dbReference type="Proteomes" id="UP000252187">
    <property type="component" value="Unassembled WGS sequence"/>
</dbReference>
<dbReference type="GO" id="GO:0005344">
    <property type="term" value="F:oxygen carrier activity"/>
    <property type="evidence" value="ECO:0007669"/>
    <property type="project" value="UniProtKB-KW"/>
</dbReference>
<dbReference type="CDD" id="cd06184">
    <property type="entry name" value="flavohem_like_fad_nad_binding"/>
    <property type="match status" value="1"/>
</dbReference>
<comment type="similarity">
    <text evidence="2">In the C-terminal section; belongs to the flavoprotein pyridine nucleotide cytochrome reductase family.</text>
</comment>
<dbReference type="Pfam" id="PF00042">
    <property type="entry name" value="Globin"/>
    <property type="match status" value="1"/>
</dbReference>
<dbReference type="SUPFAM" id="SSF63380">
    <property type="entry name" value="Riboflavin synthase domain-like"/>
    <property type="match status" value="1"/>
</dbReference>
<protein>
    <recommendedName>
        <fullName evidence="3">nitric oxide dioxygenase</fullName>
        <ecNumber evidence="3">1.14.12.17</ecNumber>
    </recommendedName>
</protein>
<comment type="cofactor">
    <cofactor evidence="1">
        <name>heme b</name>
        <dbReference type="ChEBI" id="CHEBI:60344"/>
    </cofactor>
</comment>
<comment type="catalytic activity">
    <reaction evidence="12">
        <text>2 nitric oxide + NADH + 2 O2 = 2 nitrate + NAD(+) + H(+)</text>
        <dbReference type="Rhea" id="RHEA:19469"/>
        <dbReference type="ChEBI" id="CHEBI:15378"/>
        <dbReference type="ChEBI" id="CHEBI:15379"/>
        <dbReference type="ChEBI" id="CHEBI:16480"/>
        <dbReference type="ChEBI" id="CHEBI:17632"/>
        <dbReference type="ChEBI" id="CHEBI:57540"/>
        <dbReference type="ChEBI" id="CHEBI:57945"/>
        <dbReference type="EC" id="1.14.12.17"/>
    </reaction>
</comment>
<dbReference type="Gene3D" id="3.40.50.80">
    <property type="entry name" value="Nucleotide-binding domain of ferredoxin-NADP reductase (FNR) module"/>
    <property type="match status" value="1"/>
</dbReference>
<dbReference type="Pfam" id="PF00970">
    <property type="entry name" value="FAD_binding_6"/>
    <property type="match status" value="1"/>
</dbReference>
<name>A0A365P875_9ACTN</name>
<dbReference type="SUPFAM" id="SSF46458">
    <property type="entry name" value="Globin-like"/>
    <property type="match status" value="1"/>
</dbReference>
<dbReference type="GO" id="GO:0046872">
    <property type="term" value="F:metal ion binding"/>
    <property type="evidence" value="ECO:0007669"/>
    <property type="project" value="UniProtKB-KW"/>
</dbReference>
<evidence type="ECO:0000313" key="18">
    <source>
        <dbReference type="Proteomes" id="UP000252187"/>
    </source>
</evidence>
<keyword evidence="6" id="KW-0001">2Fe-2S</keyword>
<organism evidence="17 18">
    <name type="scientific">Dietzia maris</name>
    <dbReference type="NCBI Taxonomy" id="37915"/>
    <lineage>
        <taxon>Bacteria</taxon>
        <taxon>Bacillati</taxon>
        <taxon>Actinomycetota</taxon>
        <taxon>Actinomycetes</taxon>
        <taxon>Mycobacteriales</taxon>
        <taxon>Dietziaceae</taxon>
        <taxon>Dietzia</taxon>
    </lineage>
</organism>
<evidence type="ECO:0000256" key="2">
    <source>
        <dbReference type="ARBA" id="ARBA00006401"/>
    </source>
</evidence>
<keyword evidence="7" id="KW-0479">Metal-binding</keyword>
<dbReference type="GO" id="GO:0020037">
    <property type="term" value="F:heme binding"/>
    <property type="evidence" value="ECO:0007669"/>
    <property type="project" value="InterPro"/>
</dbReference>
<evidence type="ECO:0000256" key="3">
    <source>
        <dbReference type="ARBA" id="ARBA00012229"/>
    </source>
</evidence>
<comment type="similarity">
    <text evidence="14">Belongs to the globin family.</text>
</comment>
<dbReference type="InterPro" id="IPR039261">
    <property type="entry name" value="FNR_nucleotide-bd"/>
</dbReference>